<protein>
    <recommendedName>
        <fullName evidence="3">Transcription termination factor Rho</fullName>
        <ecNumber evidence="3">3.6.4.-</ecNumber>
    </recommendedName>
    <alternativeName>
        <fullName evidence="3">ATP-dependent helicase Rho</fullName>
    </alternativeName>
</protein>
<dbReference type="SMART" id="SM00382">
    <property type="entry name" value="AAA"/>
    <property type="match status" value="1"/>
</dbReference>
<dbReference type="GO" id="GO:0006353">
    <property type="term" value="P:DNA-templated transcription termination"/>
    <property type="evidence" value="ECO:0007669"/>
    <property type="project" value="UniProtKB-UniRule"/>
</dbReference>
<dbReference type="GO" id="GO:0004386">
    <property type="term" value="F:helicase activity"/>
    <property type="evidence" value="ECO:0007669"/>
    <property type="project" value="UniProtKB-UniRule"/>
</dbReference>
<evidence type="ECO:0000256" key="1">
    <source>
        <dbReference type="ARBA" id="ARBA00022472"/>
    </source>
</evidence>
<keyword evidence="3" id="KW-0805">Transcription regulation</keyword>
<evidence type="ECO:0000313" key="6">
    <source>
        <dbReference type="Proteomes" id="UP000199137"/>
    </source>
</evidence>
<comment type="subunit">
    <text evidence="3">Homohexamer. The homohexamer assembles into an open ring structure.</text>
</comment>
<dbReference type="EC" id="3.6.4.-" evidence="3"/>
<dbReference type="GO" id="GO:0003723">
    <property type="term" value="F:RNA binding"/>
    <property type="evidence" value="ECO:0007669"/>
    <property type="project" value="UniProtKB-UniRule"/>
</dbReference>
<dbReference type="STRING" id="112413.SAMN05421854_102375"/>
<evidence type="ECO:0000256" key="2">
    <source>
        <dbReference type="ARBA" id="ARBA00022884"/>
    </source>
</evidence>
<keyword evidence="2 3" id="KW-0694">RNA-binding</keyword>
<dbReference type="InterPro" id="IPR004665">
    <property type="entry name" value="Term_rho"/>
</dbReference>
<gene>
    <name evidence="3" type="primary">rho</name>
    <name evidence="5" type="ORF">SAMN05421854_102375</name>
</gene>
<dbReference type="GO" id="GO:0016787">
    <property type="term" value="F:hydrolase activity"/>
    <property type="evidence" value="ECO:0007669"/>
    <property type="project" value="UniProtKB-KW"/>
</dbReference>
<dbReference type="NCBIfam" id="NF006886">
    <property type="entry name" value="PRK09376.1"/>
    <property type="match status" value="1"/>
</dbReference>
<dbReference type="RefSeq" id="WP_093572983.1">
    <property type="nucleotide sequence ID" value="NZ_FOWC01000002.1"/>
</dbReference>
<organism evidence="5 6">
    <name type="scientific">Amycolatopsis rubida</name>
    <dbReference type="NCBI Taxonomy" id="112413"/>
    <lineage>
        <taxon>Bacteria</taxon>
        <taxon>Bacillati</taxon>
        <taxon>Actinomycetota</taxon>
        <taxon>Actinomycetes</taxon>
        <taxon>Pseudonocardiales</taxon>
        <taxon>Pseudonocardiaceae</taxon>
        <taxon>Amycolatopsis</taxon>
    </lineage>
</organism>
<dbReference type="Proteomes" id="UP000199137">
    <property type="component" value="Unassembled WGS sequence"/>
</dbReference>
<keyword evidence="3" id="KW-0067">ATP-binding</keyword>
<dbReference type="PANTHER" id="PTHR46425">
    <property type="entry name" value="TRANSCRIPTION TERMINATION FACTOR RHO"/>
    <property type="match status" value="1"/>
</dbReference>
<dbReference type="Gene3D" id="3.40.50.300">
    <property type="entry name" value="P-loop containing nucleotide triphosphate hydrolases"/>
    <property type="match status" value="1"/>
</dbReference>
<dbReference type="OrthoDB" id="9805197at2"/>
<sequence>MTQQGILDIHGKTATLGYTPGGPPVPLSLVRAHGLRRGDELVLGNGELVSVNGRPPGQRRPDFDKLTPIHPNQRLVLETSRHQLTTRVLDLVAPLGKGQRALIVAPPRTGKTTVLQAIAQAVAVNHPEAHLMVLLADERPEEVTDMTRSVHGEVVASTFDRKPAEHTAVAELALERAKRLVETGRDVVLLLDSLTRLGRAYNLAARTSGRILSGGVDASALHPMKKILGAARNIEEGGSLTIIATALVGTGSLADTVFFEELKSTGNSELRLDRVLADHRVFPAVDFFGSGTRRDELIVPPQELAVLNEVRRALSTQDPKRAAEQFLEQVRTTKSNAEFIARVNASLAVPTAAAA</sequence>
<evidence type="ECO:0000313" key="5">
    <source>
        <dbReference type="EMBL" id="SFO57840.1"/>
    </source>
</evidence>
<feature type="domain" description="AAA+ ATPase" evidence="4">
    <location>
        <begin position="97"/>
        <end position="282"/>
    </location>
</feature>
<dbReference type="Pfam" id="PF00006">
    <property type="entry name" value="ATP-synt_ab"/>
    <property type="match status" value="1"/>
</dbReference>
<dbReference type="InterPro" id="IPR003593">
    <property type="entry name" value="AAA+_ATPase"/>
</dbReference>
<dbReference type="InterPro" id="IPR000194">
    <property type="entry name" value="ATPase_F1/V1/A1_a/bsu_nucl-bd"/>
</dbReference>
<dbReference type="GO" id="GO:0008186">
    <property type="term" value="F:ATP-dependent activity, acting on RNA"/>
    <property type="evidence" value="ECO:0007669"/>
    <property type="project" value="InterPro"/>
</dbReference>
<comment type="caution">
    <text evidence="3">Lacks conserved residue(s) required for the propagation of feature annotation.</text>
</comment>
<feature type="binding site" evidence="3">
    <location>
        <position position="139"/>
    </location>
    <ligand>
        <name>ATP</name>
        <dbReference type="ChEBI" id="CHEBI:30616"/>
    </ligand>
</feature>
<comment type="function">
    <text evidence="3">Facilitates transcription termination by a mechanism that involves Rho binding to the nascent RNA, activation of Rho's RNA-dependent ATPase activity, and release of the mRNA from the DNA template.</text>
</comment>
<dbReference type="GO" id="GO:0005524">
    <property type="term" value="F:ATP binding"/>
    <property type="evidence" value="ECO:0007669"/>
    <property type="project" value="UniProtKB-UniRule"/>
</dbReference>
<keyword evidence="3" id="KW-0347">Helicase</keyword>
<dbReference type="PANTHER" id="PTHR46425:SF1">
    <property type="entry name" value="TRANSCRIPTION TERMINATION FACTOR RHO"/>
    <property type="match status" value="1"/>
</dbReference>
<comment type="similarity">
    <text evidence="3">Belongs to the Rho family.</text>
</comment>
<keyword evidence="1 3" id="KW-0806">Transcription termination</keyword>
<dbReference type="SUPFAM" id="SSF52540">
    <property type="entry name" value="P-loop containing nucleoside triphosphate hydrolases"/>
    <property type="match status" value="1"/>
</dbReference>
<keyword evidence="3" id="KW-0547">Nucleotide-binding</keyword>
<dbReference type="HAMAP" id="MF_01884">
    <property type="entry name" value="Rho"/>
    <property type="match status" value="1"/>
</dbReference>
<reference evidence="5 6" key="1">
    <citation type="submission" date="2016-10" db="EMBL/GenBank/DDBJ databases">
        <authorList>
            <person name="de Groot N.N."/>
        </authorList>
    </citation>
    <scope>NUCLEOTIDE SEQUENCE [LARGE SCALE GENOMIC DNA]</scope>
    <source>
        <strain evidence="5 6">DSM 44637</strain>
    </source>
</reference>
<dbReference type="InterPro" id="IPR027417">
    <property type="entry name" value="P-loop_NTPase"/>
</dbReference>
<proteinExistence type="inferred from homology"/>
<accession>A0A1I5IC49</accession>
<keyword evidence="3" id="KW-0804">Transcription</keyword>
<name>A0A1I5IC49_9PSEU</name>
<evidence type="ECO:0000259" key="4">
    <source>
        <dbReference type="SMART" id="SM00382"/>
    </source>
</evidence>
<feature type="binding site" evidence="3">
    <location>
        <begin position="108"/>
        <end position="113"/>
    </location>
    <ligand>
        <name>ATP</name>
        <dbReference type="ChEBI" id="CHEBI:30616"/>
    </ligand>
</feature>
<feature type="binding site" evidence="3">
    <location>
        <begin position="96"/>
        <end position="101"/>
    </location>
    <ligand>
        <name>ATP</name>
        <dbReference type="ChEBI" id="CHEBI:30616"/>
    </ligand>
</feature>
<keyword evidence="3" id="KW-0378">Hydrolase</keyword>
<dbReference type="EMBL" id="FOWC01000002">
    <property type="protein sequence ID" value="SFO57840.1"/>
    <property type="molecule type" value="Genomic_DNA"/>
</dbReference>
<evidence type="ECO:0000256" key="3">
    <source>
        <dbReference type="HAMAP-Rule" id="MF_01884"/>
    </source>
</evidence>
<dbReference type="AlphaFoldDB" id="A0A1I5IC49"/>